<feature type="transmembrane region" description="Helical" evidence="6">
    <location>
        <begin position="109"/>
        <end position="133"/>
    </location>
</feature>
<keyword evidence="2 6" id="KW-0812">Transmembrane</keyword>
<feature type="transmembrane region" description="Helical" evidence="6">
    <location>
        <begin position="397"/>
        <end position="416"/>
    </location>
</feature>
<evidence type="ECO:0000256" key="2">
    <source>
        <dbReference type="ARBA" id="ARBA00022692"/>
    </source>
</evidence>
<feature type="domain" description="Major facilitator superfamily (MFS) profile" evidence="7">
    <location>
        <begin position="21"/>
        <end position="422"/>
    </location>
</feature>
<evidence type="ECO:0000313" key="8">
    <source>
        <dbReference type="EMBL" id="MCI3273304.1"/>
    </source>
</evidence>
<evidence type="ECO:0000256" key="4">
    <source>
        <dbReference type="ARBA" id="ARBA00023136"/>
    </source>
</evidence>
<dbReference type="InterPro" id="IPR036259">
    <property type="entry name" value="MFS_trans_sf"/>
</dbReference>
<reference evidence="8" key="1">
    <citation type="submission" date="2022-03" db="EMBL/GenBank/DDBJ databases">
        <title>Streptomyces 7R015 and 7R016 isolated from Barleria lupulina in Thailand.</title>
        <authorList>
            <person name="Kanchanasin P."/>
            <person name="Phongsopitanun W."/>
            <person name="Tanasupawat S."/>
        </authorList>
    </citation>
    <scope>NUCLEOTIDE SEQUENCE</scope>
    <source>
        <strain evidence="8">7R015</strain>
    </source>
</reference>
<dbReference type="Proteomes" id="UP001165269">
    <property type="component" value="Unassembled WGS sequence"/>
</dbReference>
<feature type="transmembrane region" description="Helical" evidence="6">
    <location>
        <begin position="145"/>
        <end position="166"/>
    </location>
</feature>
<dbReference type="Pfam" id="PF07690">
    <property type="entry name" value="MFS_1"/>
    <property type="match status" value="1"/>
</dbReference>
<protein>
    <submittedName>
        <fullName evidence="8">MFS transporter</fullName>
    </submittedName>
</protein>
<feature type="compositionally biased region" description="Low complexity" evidence="5">
    <location>
        <begin position="211"/>
        <end position="222"/>
    </location>
</feature>
<dbReference type="InterPro" id="IPR020846">
    <property type="entry name" value="MFS_dom"/>
</dbReference>
<keyword evidence="9" id="KW-1185">Reference proteome</keyword>
<keyword evidence="4 6" id="KW-0472">Membrane</keyword>
<name>A0ABS9Y7X0_9ACTN</name>
<dbReference type="PROSITE" id="PS50850">
    <property type="entry name" value="MFS"/>
    <property type="match status" value="1"/>
</dbReference>
<feature type="region of interest" description="Disordered" evidence="5">
    <location>
        <begin position="196"/>
        <end position="238"/>
    </location>
</feature>
<evidence type="ECO:0000256" key="1">
    <source>
        <dbReference type="ARBA" id="ARBA00004651"/>
    </source>
</evidence>
<feature type="transmembrane region" description="Helical" evidence="6">
    <location>
        <begin position="22"/>
        <end position="47"/>
    </location>
</feature>
<feature type="transmembrane region" description="Helical" evidence="6">
    <location>
        <begin position="251"/>
        <end position="273"/>
    </location>
</feature>
<organism evidence="8 9">
    <name type="scientific">Streptomyces cylindrosporus</name>
    <dbReference type="NCBI Taxonomy" id="2927583"/>
    <lineage>
        <taxon>Bacteria</taxon>
        <taxon>Bacillati</taxon>
        <taxon>Actinomycetota</taxon>
        <taxon>Actinomycetes</taxon>
        <taxon>Kitasatosporales</taxon>
        <taxon>Streptomycetaceae</taxon>
        <taxon>Streptomyces</taxon>
    </lineage>
</organism>
<gene>
    <name evidence="8" type="ORF">MQP27_19520</name>
</gene>
<dbReference type="EMBL" id="JALDAY010000005">
    <property type="protein sequence ID" value="MCI3273304.1"/>
    <property type="molecule type" value="Genomic_DNA"/>
</dbReference>
<feature type="transmembrane region" description="Helical" evidence="6">
    <location>
        <begin position="334"/>
        <end position="359"/>
    </location>
</feature>
<proteinExistence type="predicted"/>
<dbReference type="RefSeq" id="WP_242766475.1">
    <property type="nucleotide sequence ID" value="NZ_JALDAY010000005.1"/>
</dbReference>
<dbReference type="InterPro" id="IPR052714">
    <property type="entry name" value="MFS_Exporter"/>
</dbReference>
<evidence type="ECO:0000256" key="3">
    <source>
        <dbReference type="ARBA" id="ARBA00022989"/>
    </source>
</evidence>
<evidence type="ECO:0000313" key="9">
    <source>
        <dbReference type="Proteomes" id="UP001165269"/>
    </source>
</evidence>
<feature type="transmembrane region" description="Helical" evidence="6">
    <location>
        <begin position="371"/>
        <end position="391"/>
    </location>
</feature>
<dbReference type="PANTHER" id="PTHR23531:SF1">
    <property type="entry name" value="QUINOLENE RESISTANCE PROTEIN NORA"/>
    <property type="match status" value="1"/>
</dbReference>
<comment type="caution">
    <text evidence="8">The sequence shown here is derived from an EMBL/GenBank/DDBJ whole genome shotgun (WGS) entry which is preliminary data.</text>
</comment>
<feature type="transmembrane region" description="Helical" evidence="6">
    <location>
        <begin position="85"/>
        <end position="103"/>
    </location>
</feature>
<evidence type="ECO:0000256" key="6">
    <source>
        <dbReference type="SAM" id="Phobius"/>
    </source>
</evidence>
<feature type="transmembrane region" description="Helical" evidence="6">
    <location>
        <begin position="53"/>
        <end position="73"/>
    </location>
</feature>
<feature type="transmembrane region" description="Helical" evidence="6">
    <location>
        <begin position="279"/>
        <end position="299"/>
    </location>
</feature>
<dbReference type="Gene3D" id="1.20.1250.20">
    <property type="entry name" value="MFS general substrate transporter like domains"/>
    <property type="match status" value="1"/>
</dbReference>
<evidence type="ECO:0000259" key="7">
    <source>
        <dbReference type="PROSITE" id="PS50850"/>
    </source>
</evidence>
<dbReference type="InterPro" id="IPR011701">
    <property type="entry name" value="MFS"/>
</dbReference>
<sequence>MTTTTDTPARTTPRPPLLSRPLLLRFVSMIGASASFFLLLSVVPAYAAETGGGSAAGLATGSLMLATVLGELATPRLVARHGYRATLMAGLFLLGAPALVLTVSGNTAWIVAVCLVRGLGFALTIVAGGALTAMLIPAERRGEGLALVGVVSGVPSLITLPLGMWLAGRTGYGPVAVIGGAVSLAAIVPVLGLPGSGGQSAKSRRPDNSRRSSGSGQSNSGRRPTETEAPQDSQPPLGVLRGLRTGPLLRLVLVFAATATATGILVTFLPLAVPAASSGVVAVALFVQPAASTVSRWLAGRHGDRHGSARLVLPGLLLSAVGVLLTAATGSPLAVLAGTALFGTGFGITQNATLTLMYARVSASSYGTVSALWNLAYDGGMGVGAAGFGVLAALTGYPWAFAATALLMLGALAPVLRDRHHISSPRLPRSPGAGPR</sequence>
<dbReference type="PANTHER" id="PTHR23531">
    <property type="entry name" value="QUINOLENE RESISTANCE PROTEIN NORA"/>
    <property type="match status" value="1"/>
</dbReference>
<feature type="transmembrane region" description="Helical" evidence="6">
    <location>
        <begin position="311"/>
        <end position="328"/>
    </location>
</feature>
<feature type="transmembrane region" description="Helical" evidence="6">
    <location>
        <begin position="172"/>
        <end position="195"/>
    </location>
</feature>
<accession>A0ABS9Y7X0</accession>
<evidence type="ECO:0000256" key="5">
    <source>
        <dbReference type="SAM" id="MobiDB-lite"/>
    </source>
</evidence>
<keyword evidence="3 6" id="KW-1133">Transmembrane helix</keyword>
<comment type="subcellular location">
    <subcellularLocation>
        <location evidence="1">Cell membrane</location>
        <topology evidence="1">Multi-pass membrane protein</topology>
    </subcellularLocation>
</comment>
<dbReference type="SUPFAM" id="SSF103473">
    <property type="entry name" value="MFS general substrate transporter"/>
    <property type="match status" value="1"/>
</dbReference>